<dbReference type="AlphaFoldDB" id="A0A2C9KPS9"/>
<evidence type="ECO:0000256" key="1">
    <source>
        <dbReference type="SAM" id="MobiDB-lite"/>
    </source>
</evidence>
<gene>
    <name evidence="3" type="primary">106063989</name>
</gene>
<feature type="signal peptide" evidence="2">
    <location>
        <begin position="1"/>
        <end position="16"/>
    </location>
</feature>
<evidence type="ECO:0000313" key="3">
    <source>
        <dbReference type="EnsemblMetazoa" id="BGLB022191-PA"/>
    </source>
</evidence>
<evidence type="ECO:0000256" key="2">
    <source>
        <dbReference type="SAM" id="SignalP"/>
    </source>
</evidence>
<dbReference type="VEuPathDB" id="VectorBase:BGLAX_052532"/>
<dbReference type="KEGG" id="bgt:106063989"/>
<organism evidence="3 4">
    <name type="scientific">Biomphalaria glabrata</name>
    <name type="common">Bloodfluke planorb</name>
    <name type="synonym">Freshwater snail</name>
    <dbReference type="NCBI Taxonomy" id="6526"/>
    <lineage>
        <taxon>Eukaryota</taxon>
        <taxon>Metazoa</taxon>
        <taxon>Spiralia</taxon>
        <taxon>Lophotrochozoa</taxon>
        <taxon>Mollusca</taxon>
        <taxon>Gastropoda</taxon>
        <taxon>Heterobranchia</taxon>
        <taxon>Euthyneura</taxon>
        <taxon>Panpulmonata</taxon>
        <taxon>Hygrophila</taxon>
        <taxon>Lymnaeoidea</taxon>
        <taxon>Planorbidae</taxon>
        <taxon>Biomphalaria</taxon>
    </lineage>
</organism>
<dbReference type="OrthoDB" id="6162902at2759"/>
<dbReference type="Proteomes" id="UP000076420">
    <property type="component" value="Unassembled WGS sequence"/>
</dbReference>
<dbReference type="EnsemblMetazoa" id="BGLB022191-RA">
    <property type="protein sequence ID" value="BGLB022191-PA"/>
    <property type="gene ID" value="BGLB022191"/>
</dbReference>
<proteinExistence type="predicted"/>
<dbReference type="VEuPathDB" id="VectorBase:BGLB022191"/>
<reference evidence="3" key="1">
    <citation type="submission" date="2020-05" db="UniProtKB">
        <authorList>
            <consortium name="EnsemblMetazoa"/>
        </authorList>
    </citation>
    <scope>IDENTIFICATION</scope>
    <source>
        <strain evidence="3">BB02</strain>
    </source>
</reference>
<feature type="chain" id="PRO_5011976790" evidence="2">
    <location>
        <begin position="17"/>
        <end position="111"/>
    </location>
</feature>
<name>A0A2C9KPS9_BIOGL</name>
<feature type="region of interest" description="Disordered" evidence="1">
    <location>
        <begin position="19"/>
        <end position="85"/>
    </location>
</feature>
<sequence length="111" mass="11869">MSFILNELLAVGVVIGDVVKGRRPPSSDTEDDPPEKVAKVMDSPSTSESYKTCDGSLGESRCRSSQVSGGLVKGRRPHQSHSDDGLPIKIARLELNDTTANALCENSDEVI</sequence>
<keyword evidence="2" id="KW-0732">Signal</keyword>
<protein>
    <submittedName>
        <fullName evidence="3">Uncharacterized protein</fullName>
    </submittedName>
</protein>
<accession>A0A2C9KPS9</accession>
<evidence type="ECO:0000313" key="4">
    <source>
        <dbReference type="Proteomes" id="UP000076420"/>
    </source>
</evidence>